<keyword evidence="2" id="KW-1185">Reference proteome</keyword>
<organism evidence="1 2">
    <name type="scientific">Obba rivulosa</name>
    <dbReference type="NCBI Taxonomy" id="1052685"/>
    <lineage>
        <taxon>Eukaryota</taxon>
        <taxon>Fungi</taxon>
        <taxon>Dikarya</taxon>
        <taxon>Basidiomycota</taxon>
        <taxon>Agaricomycotina</taxon>
        <taxon>Agaricomycetes</taxon>
        <taxon>Polyporales</taxon>
        <taxon>Gelatoporiaceae</taxon>
        <taxon>Obba</taxon>
    </lineage>
</organism>
<sequence length="65" mass="7849">MASRYISKTLMQVEKPRVTCKKYLERRLIHAWKALSQATRKPQRASMLPEDFIMLTARRRSIRWD</sequence>
<dbReference type="AlphaFoldDB" id="A0A8E2DV72"/>
<reference evidence="1 2" key="1">
    <citation type="submission" date="2016-07" db="EMBL/GenBank/DDBJ databases">
        <title>Draft genome of the white-rot fungus Obba rivulosa 3A-2.</title>
        <authorList>
            <consortium name="DOE Joint Genome Institute"/>
            <person name="Miettinen O."/>
            <person name="Riley R."/>
            <person name="Acob R."/>
            <person name="Barry K."/>
            <person name="Cullen D."/>
            <person name="De Vries R."/>
            <person name="Hainaut M."/>
            <person name="Hatakka A."/>
            <person name="Henrissat B."/>
            <person name="Hilden K."/>
            <person name="Kuo R."/>
            <person name="Labutti K."/>
            <person name="Lipzen A."/>
            <person name="Makela M.R."/>
            <person name="Sandor L."/>
            <person name="Spatafora J.W."/>
            <person name="Grigoriev I.V."/>
            <person name="Hibbett D.S."/>
        </authorList>
    </citation>
    <scope>NUCLEOTIDE SEQUENCE [LARGE SCALE GENOMIC DNA]</scope>
    <source>
        <strain evidence="1 2">3A-2</strain>
    </source>
</reference>
<protein>
    <submittedName>
        <fullName evidence="1">Uncharacterized protein</fullName>
    </submittedName>
</protein>
<dbReference type="OrthoDB" id="2864141at2759"/>
<dbReference type="Proteomes" id="UP000250043">
    <property type="component" value="Unassembled WGS sequence"/>
</dbReference>
<accession>A0A8E2DV72</accession>
<proteinExistence type="predicted"/>
<dbReference type="EMBL" id="KV722331">
    <property type="protein sequence ID" value="OCH96228.1"/>
    <property type="molecule type" value="Genomic_DNA"/>
</dbReference>
<gene>
    <name evidence="1" type="ORF">OBBRIDRAFT_830121</name>
</gene>
<evidence type="ECO:0000313" key="1">
    <source>
        <dbReference type="EMBL" id="OCH96228.1"/>
    </source>
</evidence>
<evidence type="ECO:0000313" key="2">
    <source>
        <dbReference type="Proteomes" id="UP000250043"/>
    </source>
</evidence>
<name>A0A8E2DV72_9APHY</name>